<evidence type="ECO:0000313" key="2">
    <source>
        <dbReference type="Proteomes" id="UP000663193"/>
    </source>
</evidence>
<organism evidence="1 2">
    <name type="scientific">Phaeosphaeria nodorum (strain SN15 / ATCC MYA-4574 / FGSC 10173)</name>
    <name type="common">Glume blotch fungus</name>
    <name type="synonym">Parastagonospora nodorum</name>
    <dbReference type="NCBI Taxonomy" id="321614"/>
    <lineage>
        <taxon>Eukaryota</taxon>
        <taxon>Fungi</taxon>
        <taxon>Dikarya</taxon>
        <taxon>Ascomycota</taxon>
        <taxon>Pezizomycotina</taxon>
        <taxon>Dothideomycetes</taxon>
        <taxon>Pleosporomycetidae</taxon>
        <taxon>Pleosporales</taxon>
        <taxon>Pleosporineae</taxon>
        <taxon>Phaeosphaeriaceae</taxon>
        <taxon>Parastagonospora</taxon>
    </lineage>
</organism>
<evidence type="ECO:0000313" key="1">
    <source>
        <dbReference type="EMBL" id="QRC98830.1"/>
    </source>
</evidence>
<dbReference type="AlphaFoldDB" id="A0A7U2F4Z9"/>
<sequence length="145" mass="15689">MLGLCLDTVFALKLFRGPFRVYALATQCAEFQVVGGRLNLGKKLWSLVRKTRDEIIGKCAEKFGGKSARDDGSACILPSGMTLAEGWCLLLKRGRGEASKTRRATARGAQPSHVKPQIFQPPSNSLRPSVFTAGIVDAWPVGLLS</sequence>
<accession>A0A7U2F4Z9</accession>
<dbReference type="Proteomes" id="UP000663193">
    <property type="component" value="Chromosome 9"/>
</dbReference>
<protein>
    <submittedName>
        <fullName evidence="1">Uncharacterized protein</fullName>
    </submittedName>
</protein>
<reference evidence="2" key="1">
    <citation type="journal article" date="2021" name="BMC Genomics">
        <title>Chromosome-level genome assembly and manually-curated proteome of model necrotroph Parastagonospora nodorum Sn15 reveals a genome-wide trove of candidate effector homologs, and redundancy of virulence-related functions within an accessory chromosome.</title>
        <authorList>
            <person name="Bertazzoni S."/>
            <person name="Jones D.A.B."/>
            <person name="Phan H.T."/>
            <person name="Tan K.-C."/>
            <person name="Hane J.K."/>
        </authorList>
    </citation>
    <scope>NUCLEOTIDE SEQUENCE [LARGE SCALE GENOMIC DNA]</scope>
    <source>
        <strain evidence="2">SN15 / ATCC MYA-4574 / FGSC 10173)</strain>
    </source>
</reference>
<dbReference type="VEuPathDB" id="FungiDB:JI435_412650"/>
<proteinExistence type="predicted"/>
<dbReference type="EMBL" id="CP069031">
    <property type="protein sequence ID" value="QRC98830.1"/>
    <property type="molecule type" value="Genomic_DNA"/>
</dbReference>
<gene>
    <name evidence="1" type="ORF">JI435_412650</name>
</gene>
<name>A0A7U2F4Z9_PHANO</name>
<keyword evidence="2" id="KW-1185">Reference proteome</keyword>